<dbReference type="Proteomes" id="UP001283361">
    <property type="component" value="Unassembled WGS sequence"/>
</dbReference>
<dbReference type="AlphaFoldDB" id="A0AAE0Z145"/>
<gene>
    <name evidence="2" type="ORF">RRG08_022406</name>
</gene>
<protein>
    <submittedName>
        <fullName evidence="2">Uncharacterized protein</fullName>
    </submittedName>
</protein>
<organism evidence="2 3">
    <name type="scientific">Elysia crispata</name>
    <name type="common">lettuce slug</name>
    <dbReference type="NCBI Taxonomy" id="231223"/>
    <lineage>
        <taxon>Eukaryota</taxon>
        <taxon>Metazoa</taxon>
        <taxon>Spiralia</taxon>
        <taxon>Lophotrochozoa</taxon>
        <taxon>Mollusca</taxon>
        <taxon>Gastropoda</taxon>
        <taxon>Heterobranchia</taxon>
        <taxon>Euthyneura</taxon>
        <taxon>Panpulmonata</taxon>
        <taxon>Sacoglossa</taxon>
        <taxon>Placobranchoidea</taxon>
        <taxon>Plakobranchidae</taxon>
        <taxon>Elysia</taxon>
    </lineage>
</organism>
<reference evidence="2" key="1">
    <citation type="journal article" date="2023" name="G3 (Bethesda)">
        <title>A reference genome for the long-term kleptoplast-retaining sea slug Elysia crispata morphotype clarki.</title>
        <authorList>
            <person name="Eastman K.E."/>
            <person name="Pendleton A.L."/>
            <person name="Shaikh M.A."/>
            <person name="Suttiyut T."/>
            <person name="Ogas R."/>
            <person name="Tomko P."/>
            <person name="Gavelis G."/>
            <person name="Widhalm J.R."/>
            <person name="Wisecaver J.H."/>
        </authorList>
    </citation>
    <scope>NUCLEOTIDE SEQUENCE</scope>
    <source>
        <strain evidence="2">ECLA1</strain>
    </source>
</reference>
<name>A0AAE0Z145_9GAST</name>
<keyword evidence="3" id="KW-1185">Reference proteome</keyword>
<evidence type="ECO:0000256" key="1">
    <source>
        <dbReference type="SAM" id="MobiDB-lite"/>
    </source>
</evidence>
<comment type="caution">
    <text evidence="2">The sequence shown here is derived from an EMBL/GenBank/DDBJ whole genome shotgun (WGS) entry which is preliminary data.</text>
</comment>
<evidence type="ECO:0000313" key="3">
    <source>
        <dbReference type="Proteomes" id="UP001283361"/>
    </source>
</evidence>
<proteinExistence type="predicted"/>
<accession>A0AAE0Z145</accession>
<dbReference type="EMBL" id="JAWDGP010004927">
    <property type="protein sequence ID" value="KAK3760999.1"/>
    <property type="molecule type" value="Genomic_DNA"/>
</dbReference>
<feature type="region of interest" description="Disordered" evidence="1">
    <location>
        <begin position="200"/>
        <end position="228"/>
    </location>
</feature>
<evidence type="ECO:0000313" key="2">
    <source>
        <dbReference type="EMBL" id="KAK3760999.1"/>
    </source>
</evidence>
<sequence length="228" mass="24617">MVLEVKIRRSKNKRKAQLGRQSVWVVSVINAGPVRVLVGHKRKGRVPGLVQQLPTFGTSDKTKLLYCVSKGREGGREGGVGRGGVQAALAASSPQQHLIPSVINASDTSGRQTGKYTARHSLGSEVNNGERKEIAKGTSRGGLRAPGCSLKFTLSISWSLQSRSPEPLIQLAALFICREPFTGHTTSARFSSIFPARGLTEMDPSGQCPSPDGQQDTQYVMKPDYWTS</sequence>